<dbReference type="EC" id="2.4.2.52" evidence="2"/>
<accession>A0A510Y8Y3</accession>
<evidence type="ECO:0000313" key="7">
    <source>
        <dbReference type="Proteomes" id="UP000321051"/>
    </source>
</evidence>
<keyword evidence="7" id="KW-1185">Reference proteome</keyword>
<evidence type="ECO:0000313" key="6">
    <source>
        <dbReference type="EMBL" id="GEK59842.1"/>
    </source>
</evidence>
<name>A0A510Y8Y3_MARHA</name>
<organism evidence="6 7">
    <name type="scientific">Marinococcus halophilus</name>
    <dbReference type="NCBI Taxonomy" id="1371"/>
    <lineage>
        <taxon>Bacteria</taxon>
        <taxon>Bacillati</taxon>
        <taxon>Bacillota</taxon>
        <taxon>Bacilli</taxon>
        <taxon>Bacillales</taxon>
        <taxon>Bacillaceae</taxon>
        <taxon>Marinococcus</taxon>
    </lineage>
</organism>
<dbReference type="AlphaFoldDB" id="A0A510Y8Y3"/>
<comment type="caution">
    <text evidence="6">The sequence shown here is derived from an EMBL/GenBank/DDBJ whole genome shotgun (WGS) entry which is preliminary data.</text>
</comment>
<dbReference type="Proteomes" id="UP000321051">
    <property type="component" value="Unassembled WGS sequence"/>
</dbReference>
<evidence type="ECO:0000256" key="5">
    <source>
        <dbReference type="ARBA" id="ARBA00022840"/>
    </source>
</evidence>
<dbReference type="GO" id="GO:0005524">
    <property type="term" value="F:ATP binding"/>
    <property type="evidence" value="ECO:0007669"/>
    <property type="project" value="UniProtKB-KW"/>
</dbReference>
<keyword evidence="4" id="KW-0547">Nucleotide-binding</keyword>
<dbReference type="RefSeq" id="WP_158219189.1">
    <property type="nucleotide sequence ID" value="NZ_BJUN01000020.1"/>
</dbReference>
<dbReference type="EMBL" id="BJUN01000020">
    <property type="protein sequence ID" value="GEK59842.1"/>
    <property type="molecule type" value="Genomic_DNA"/>
</dbReference>
<dbReference type="NCBIfam" id="TIGR03132">
    <property type="entry name" value="malonate_mdcB"/>
    <property type="match status" value="1"/>
</dbReference>
<evidence type="ECO:0000256" key="1">
    <source>
        <dbReference type="ARBA" id="ARBA00001210"/>
    </source>
</evidence>
<dbReference type="PANTHER" id="PTHR30201">
    <property type="entry name" value="TRIPHOSPHORIBOSYL-DEPHOSPHO-COA SYNTHASE"/>
    <property type="match status" value="1"/>
</dbReference>
<dbReference type="GO" id="GO:0046917">
    <property type="term" value="F:triphosphoribosyl-dephospho-CoA synthase activity"/>
    <property type="evidence" value="ECO:0007669"/>
    <property type="project" value="UniProtKB-EC"/>
</dbReference>
<comment type="catalytic activity">
    <reaction evidence="1">
        <text>3'-dephospho-CoA + ATP = 2'-(5''-triphospho-alpha-D-ribosyl)-3'-dephospho-CoA + adenine</text>
        <dbReference type="Rhea" id="RHEA:15117"/>
        <dbReference type="ChEBI" id="CHEBI:16708"/>
        <dbReference type="ChEBI" id="CHEBI:30616"/>
        <dbReference type="ChEBI" id="CHEBI:57328"/>
        <dbReference type="ChEBI" id="CHEBI:61378"/>
        <dbReference type="EC" id="2.4.2.52"/>
    </reaction>
</comment>
<sequence>MKWQSASECGEMLSEAATQALIQEVALSPKPGLVDKYQNGSHTDLNYRLMYRSAEALQNSFYHIAKRAYEAELNQALREDIGQIGRVAEKNMFLATEGVNTHKGAIWALGLFTAVMASMNSEEISRKRLARLVGGLALLKDPSAGAAKTNGRQAEIQYNISGAKGEAGSGFPHVTEVGLPMLWNSRKKGFTEKTSRLNTLVAIMASLSDTCVLHRAGSEALASMHDKASLILLSGGVAYKDGRDLLLELDKELIEKNASPGGCADMLAATLYIDAVCFNSLKTSNDLKYLRKEKHIHEYTHAGVSR</sequence>
<dbReference type="InterPro" id="IPR017555">
    <property type="entry name" value="TriPribosyl-deP-CoA_syn"/>
</dbReference>
<dbReference type="NCBIfam" id="NF002315">
    <property type="entry name" value="PRK01237.1"/>
    <property type="match status" value="1"/>
</dbReference>
<dbReference type="PANTHER" id="PTHR30201:SF2">
    <property type="entry name" value="2-(5''-TRIPHOSPHORIBOSYL)-3'-DEPHOSPHOCOENZYME-A SYNTHASE"/>
    <property type="match status" value="1"/>
</dbReference>
<keyword evidence="5" id="KW-0067">ATP-binding</keyword>
<keyword evidence="3" id="KW-0808">Transferase</keyword>
<dbReference type="InterPro" id="IPR002736">
    <property type="entry name" value="CitG"/>
</dbReference>
<dbReference type="Pfam" id="PF01874">
    <property type="entry name" value="CitG"/>
    <property type="match status" value="1"/>
</dbReference>
<evidence type="ECO:0000256" key="4">
    <source>
        <dbReference type="ARBA" id="ARBA00022741"/>
    </source>
</evidence>
<protein>
    <recommendedName>
        <fullName evidence="2">triphosphoribosyl-dephospho-CoA synthase</fullName>
        <ecNumber evidence="2">2.4.2.52</ecNumber>
    </recommendedName>
</protein>
<gene>
    <name evidence="6" type="primary">mdcB</name>
    <name evidence="6" type="ORF">MHA01_27470</name>
</gene>
<dbReference type="GO" id="GO:0051191">
    <property type="term" value="P:prosthetic group biosynthetic process"/>
    <property type="evidence" value="ECO:0007669"/>
    <property type="project" value="TreeGrafter"/>
</dbReference>
<proteinExistence type="predicted"/>
<evidence type="ECO:0000256" key="3">
    <source>
        <dbReference type="ARBA" id="ARBA00022679"/>
    </source>
</evidence>
<dbReference type="STRING" id="1371.GCA_900166605_03022"/>
<evidence type="ECO:0000256" key="2">
    <source>
        <dbReference type="ARBA" id="ARBA00012074"/>
    </source>
</evidence>
<dbReference type="Gene3D" id="1.10.4200.10">
    <property type="entry name" value="Triphosphoribosyl-dephospho-CoA protein"/>
    <property type="match status" value="2"/>
</dbReference>
<reference evidence="6 7" key="1">
    <citation type="submission" date="2019-07" db="EMBL/GenBank/DDBJ databases">
        <title>Whole genome shotgun sequence of Marinococcus halophilus NBRC 102359.</title>
        <authorList>
            <person name="Hosoyama A."/>
            <person name="Uohara A."/>
            <person name="Ohji S."/>
            <person name="Ichikawa N."/>
        </authorList>
    </citation>
    <scope>NUCLEOTIDE SEQUENCE [LARGE SCALE GENOMIC DNA]</scope>
    <source>
        <strain evidence="6 7">NBRC 102359</strain>
    </source>
</reference>